<organism evidence="1">
    <name type="scientific">Eremomyces bilateralis CBS 781.70</name>
    <dbReference type="NCBI Taxonomy" id="1392243"/>
    <lineage>
        <taxon>Eukaryota</taxon>
        <taxon>Fungi</taxon>
        <taxon>Dikarya</taxon>
        <taxon>Ascomycota</taxon>
        <taxon>Pezizomycotina</taxon>
        <taxon>Dothideomycetes</taxon>
        <taxon>Dothideomycetes incertae sedis</taxon>
        <taxon>Eremomycetales</taxon>
        <taxon>Eremomycetaceae</taxon>
        <taxon>Eremomyces</taxon>
    </lineage>
</organism>
<dbReference type="GeneID" id="54422593"/>
<dbReference type="EMBL" id="ML975174">
    <property type="protein sequence ID" value="KAF1809254.1"/>
    <property type="molecule type" value="Genomic_DNA"/>
</dbReference>
<keyword evidence="2" id="KW-1185">Reference proteome</keyword>
<dbReference type="Gene3D" id="3.10.129.10">
    <property type="entry name" value="Hotdog Thioesterase"/>
    <property type="match status" value="1"/>
</dbReference>
<dbReference type="GO" id="GO:0019171">
    <property type="term" value="F:(3R)-hydroxyacyl-[acyl-carrier-protein] dehydratase activity"/>
    <property type="evidence" value="ECO:0007669"/>
    <property type="project" value="TreeGrafter"/>
</dbReference>
<dbReference type="PANTHER" id="PTHR28152">
    <property type="entry name" value="HYDROXYACYL-THIOESTER DEHYDRATASE TYPE 2, MITOCHONDRIAL"/>
    <property type="match status" value="1"/>
</dbReference>
<reference evidence="3" key="3">
    <citation type="submission" date="2025-04" db="UniProtKB">
        <authorList>
            <consortium name="RefSeq"/>
        </authorList>
    </citation>
    <scope>IDENTIFICATION</scope>
    <source>
        <strain evidence="3">CBS 781.70</strain>
    </source>
</reference>
<dbReference type="GO" id="GO:0005739">
    <property type="term" value="C:mitochondrion"/>
    <property type="evidence" value="ECO:0007669"/>
    <property type="project" value="TreeGrafter"/>
</dbReference>
<evidence type="ECO:0000313" key="3">
    <source>
        <dbReference type="RefSeq" id="XP_033530885.1"/>
    </source>
</evidence>
<dbReference type="InterPro" id="IPR029069">
    <property type="entry name" value="HotDog_dom_sf"/>
</dbReference>
<dbReference type="OrthoDB" id="3257538at2759"/>
<reference evidence="3" key="2">
    <citation type="submission" date="2020-04" db="EMBL/GenBank/DDBJ databases">
        <authorList>
            <consortium name="NCBI Genome Project"/>
        </authorList>
    </citation>
    <scope>NUCLEOTIDE SEQUENCE</scope>
    <source>
        <strain evidence="3">CBS 781.70</strain>
    </source>
</reference>
<reference evidence="1 3" key="1">
    <citation type="submission" date="2020-01" db="EMBL/GenBank/DDBJ databases">
        <authorList>
            <consortium name="DOE Joint Genome Institute"/>
            <person name="Haridas S."/>
            <person name="Albert R."/>
            <person name="Binder M."/>
            <person name="Bloem J."/>
            <person name="Labutti K."/>
            <person name="Salamov A."/>
            <person name="Andreopoulos B."/>
            <person name="Baker S.E."/>
            <person name="Barry K."/>
            <person name="Bills G."/>
            <person name="Bluhm B.H."/>
            <person name="Cannon C."/>
            <person name="Castanera R."/>
            <person name="Culley D.E."/>
            <person name="Daum C."/>
            <person name="Ezra D."/>
            <person name="Gonzalez J.B."/>
            <person name="Henrissat B."/>
            <person name="Kuo A."/>
            <person name="Liang C."/>
            <person name="Lipzen A."/>
            <person name="Lutzoni F."/>
            <person name="Magnuson J."/>
            <person name="Mondo S."/>
            <person name="Nolan M."/>
            <person name="Ohm R."/>
            <person name="Pangilinan J."/>
            <person name="Park H.-J."/>
            <person name="Ramirez L."/>
            <person name="Alfaro M."/>
            <person name="Sun H."/>
            <person name="Tritt A."/>
            <person name="Yoshinaga Y."/>
            <person name="Zwiers L.-H."/>
            <person name="Turgeon B.G."/>
            <person name="Goodwin S.B."/>
            <person name="Spatafora J.W."/>
            <person name="Crous P.W."/>
            <person name="Grigoriev I.V."/>
        </authorList>
    </citation>
    <scope>NUCLEOTIDE SEQUENCE</scope>
    <source>
        <strain evidence="1 3">CBS 781.70</strain>
    </source>
</reference>
<dbReference type="InterPro" id="IPR052741">
    <property type="entry name" value="Mitochondrial_HTD2"/>
</dbReference>
<gene>
    <name evidence="1 3" type="ORF">P152DRAFT_484783</name>
</gene>
<dbReference type="SUPFAM" id="SSF54637">
    <property type="entry name" value="Thioesterase/thiol ester dehydrase-isomerase"/>
    <property type="match status" value="1"/>
</dbReference>
<dbReference type="Proteomes" id="UP000504638">
    <property type="component" value="Unplaced"/>
</dbReference>
<evidence type="ECO:0000313" key="1">
    <source>
        <dbReference type="EMBL" id="KAF1809254.1"/>
    </source>
</evidence>
<evidence type="ECO:0000313" key="2">
    <source>
        <dbReference type="Proteomes" id="UP000504638"/>
    </source>
</evidence>
<dbReference type="RefSeq" id="XP_033530885.1">
    <property type="nucleotide sequence ID" value="XM_033682023.1"/>
</dbReference>
<proteinExistence type="predicted"/>
<accession>A0A6G1FU07</accession>
<evidence type="ECO:0008006" key="4">
    <source>
        <dbReference type="Google" id="ProtNLM"/>
    </source>
</evidence>
<sequence>MASITCTRSLRAVRCLPHPRLTRSQSTTPFASLQTSLPARPPQLIHDLASPVPSWKLHRILTGFVPPSWLPPTHSDTPIPTDPTPLPLPPAHHLVYFNPTIPENSLLPDGTDPSQSPGGPFVRRMWAGGDVTWLNRGALDLAANTPAVCVERIKDVAIKGKEGDEKVFVGIERRMGPVAGWEAEQRGDAVAGGWEQCVERRNIVFMRERATEEIEKLRAAVRNGEVVKGKVVKAAHAATISHALTPSPALLFRFSALTFNAHAIHLDPGYCREVEGHRGLLVHGPLALTLVVTMIEARMRETGGTIKSIEYRNLAPLYAGEEMRVCGRDAGNGRWDVWVEGPEGGMSLKGTVMTE</sequence>
<protein>
    <recommendedName>
        <fullName evidence="4">Thioesterase/thiol ester dehydrase-isomerase</fullName>
    </recommendedName>
</protein>
<name>A0A6G1FU07_9PEZI</name>
<dbReference type="AlphaFoldDB" id="A0A6G1FU07"/>
<dbReference type="PANTHER" id="PTHR28152:SF1">
    <property type="entry name" value="HYDROXYACYL-THIOESTER DEHYDRATASE TYPE 2, MITOCHONDRIAL"/>
    <property type="match status" value="1"/>
</dbReference>